<evidence type="ECO:0000256" key="5">
    <source>
        <dbReference type="PROSITE-ProRule" id="PRU00181"/>
    </source>
</evidence>
<dbReference type="PROSITE" id="PS50832">
    <property type="entry name" value="S1_IF1_TYPE"/>
    <property type="match status" value="1"/>
</dbReference>
<evidence type="ECO:0000256" key="3">
    <source>
        <dbReference type="ARBA" id="ARBA00022917"/>
    </source>
</evidence>
<dbReference type="EMBL" id="PFBF01000044">
    <property type="protein sequence ID" value="PIR86255.1"/>
    <property type="molecule type" value="Genomic_DNA"/>
</dbReference>
<keyword evidence="2 5" id="KW-0396">Initiation factor</keyword>
<dbReference type="GO" id="GO:0003723">
    <property type="term" value="F:RNA binding"/>
    <property type="evidence" value="ECO:0007669"/>
    <property type="project" value="InterPro"/>
</dbReference>
<gene>
    <name evidence="7" type="ORF">COU13_02025</name>
</gene>
<evidence type="ECO:0000256" key="4">
    <source>
        <dbReference type="NCBIfam" id="TIGR00008"/>
    </source>
</evidence>
<evidence type="ECO:0000313" key="7">
    <source>
        <dbReference type="EMBL" id="PIR86255.1"/>
    </source>
</evidence>
<evidence type="ECO:0000259" key="6">
    <source>
        <dbReference type="PROSITE" id="PS50832"/>
    </source>
</evidence>
<reference evidence="8" key="1">
    <citation type="submission" date="2017-09" db="EMBL/GenBank/DDBJ databases">
        <title>Depth-based differentiation of microbial function through sediment-hosted aquifers and enrichment of novel symbionts in the deep terrestrial subsurface.</title>
        <authorList>
            <person name="Probst A.J."/>
            <person name="Ladd B."/>
            <person name="Jarett J.K."/>
            <person name="Geller-Mcgrath D.E."/>
            <person name="Sieber C.M.K."/>
            <person name="Emerson J.B."/>
            <person name="Anantharaman K."/>
            <person name="Thomas B.C."/>
            <person name="Malmstrom R."/>
            <person name="Stieglmeier M."/>
            <person name="Klingl A."/>
            <person name="Woyke T."/>
            <person name="Ryan C.M."/>
            <person name="Banfield J.F."/>
        </authorList>
    </citation>
    <scope>NUCLEOTIDE SEQUENCE [LARGE SCALE GENOMIC DNA]</scope>
</reference>
<evidence type="ECO:0000256" key="2">
    <source>
        <dbReference type="ARBA" id="ARBA00022540"/>
    </source>
</evidence>
<name>A0A2H0UKG4_9BACT</name>
<feature type="domain" description="S1-like" evidence="6">
    <location>
        <begin position="1"/>
        <end position="69"/>
    </location>
</feature>
<evidence type="ECO:0000256" key="1">
    <source>
        <dbReference type="ARBA" id="ARBA00010939"/>
    </source>
</evidence>
<dbReference type="AlphaFoldDB" id="A0A2H0UKG4"/>
<dbReference type="NCBIfam" id="TIGR00008">
    <property type="entry name" value="infA"/>
    <property type="match status" value="1"/>
</dbReference>
<organism evidence="7 8">
    <name type="scientific">Candidatus Kaiserbacteria bacterium CG10_big_fil_rev_8_21_14_0_10_43_70</name>
    <dbReference type="NCBI Taxonomy" id="1974605"/>
    <lineage>
        <taxon>Bacteria</taxon>
        <taxon>Candidatus Kaiseribacteriota</taxon>
    </lineage>
</organism>
<dbReference type="InterPro" id="IPR006196">
    <property type="entry name" value="RNA-binding_domain_S1_IF1"/>
</dbReference>
<dbReference type="Gene3D" id="2.40.50.140">
    <property type="entry name" value="Nucleic acid-binding proteins"/>
    <property type="match status" value="1"/>
</dbReference>
<dbReference type="Proteomes" id="UP000230706">
    <property type="component" value="Unassembled WGS sequence"/>
</dbReference>
<dbReference type="GO" id="GO:0003743">
    <property type="term" value="F:translation initiation factor activity"/>
    <property type="evidence" value="ECO:0007669"/>
    <property type="project" value="UniProtKB-UniRule"/>
</dbReference>
<comment type="caution">
    <text evidence="7">The sequence shown here is derived from an EMBL/GenBank/DDBJ whole genome shotgun (WGS) entry which is preliminary data.</text>
</comment>
<dbReference type="PANTHER" id="PTHR33370">
    <property type="entry name" value="TRANSLATION INITIATION FACTOR IF-1, CHLOROPLASTIC"/>
    <property type="match status" value="1"/>
</dbReference>
<proteinExistence type="inferred from homology"/>
<protein>
    <recommendedName>
        <fullName evidence="4">Translation initiation factor IF-1</fullName>
    </recommendedName>
</protein>
<accession>A0A2H0UKG4</accession>
<dbReference type="GO" id="GO:0043022">
    <property type="term" value="F:ribosome binding"/>
    <property type="evidence" value="ECO:0007669"/>
    <property type="project" value="TreeGrafter"/>
</dbReference>
<dbReference type="GO" id="GO:0005829">
    <property type="term" value="C:cytosol"/>
    <property type="evidence" value="ECO:0007669"/>
    <property type="project" value="TreeGrafter"/>
</dbReference>
<comment type="similarity">
    <text evidence="1">Belongs to the IF-1 family.</text>
</comment>
<dbReference type="Pfam" id="PF01176">
    <property type="entry name" value="eIF-1a"/>
    <property type="match status" value="1"/>
</dbReference>
<sequence>MSEQETVEGTVEEALPNTLFKVKIEAQDEEILAYLSGKMRLHRIKVLVGDKVSVQLDPYGGKARIVRRS</sequence>
<evidence type="ECO:0000313" key="8">
    <source>
        <dbReference type="Proteomes" id="UP000230706"/>
    </source>
</evidence>
<keyword evidence="3 5" id="KW-0648">Protein biosynthesis</keyword>
<dbReference type="InterPro" id="IPR004368">
    <property type="entry name" value="TIF_IF1"/>
</dbReference>
<dbReference type="SUPFAM" id="SSF50249">
    <property type="entry name" value="Nucleic acid-binding proteins"/>
    <property type="match status" value="1"/>
</dbReference>
<dbReference type="PANTHER" id="PTHR33370:SF1">
    <property type="entry name" value="TRANSLATION INITIATION FACTOR IF-1, CHLOROPLASTIC"/>
    <property type="match status" value="1"/>
</dbReference>
<dbReference type="InterPro" id="IPR012340">
    <property type="entry name" value="NA-bd_OB-fold"/>
</dbReference>